<feature type="domain" description="Large ribosomal subunit protein uL11 N-terminal" evidence="8">
    <location>
        <begin position="9"/>
        <end position="66"/>
    </location>
</feature>
<dbReference type="InterPro" id="IPR020784">
    <property type="entry name" value="Ribosomal_uL11_N"/>
</dbReference>
<dbReference type="InterPro" id="IPR006519">
    <property type="entry name" value="Ribosomal_uL11_bac-typ"/>
</dbReference>
<dbReference type="Pfam" id="PF00298">
    <property type="entry name" value="Ribosomal_L11"/>
    <property type="match status" value="1"/>
</dbReference>
<accession>A0ABR2YC36</accession>
<dbReference type="SUPFAM" id="SSF54747">
    <property type="entry name" value="Ribosomal L11/L12e N-terminal domain"/>
    <property type="match status" value="1"/>
</dbReference>
<comment type="similarity">
    <text evidence="1 6">Belongs to the universal ribosomal protein uL11 family.</text>
</comment>
<evidence type="ECO:0000256" key="4">
    <source>
        <dbReference type="ARBA" id="ARBA00022980"/>
    </source>
</evidence>
<gene>
    <name evidence="9" type="ORF">WJX75_002753</name>
</gene>
<evidence type="ECO:0000256" key="2">
    <source>
        <dbReference type="ARBA" id="ARBA00022730"/>
    </source>
</evidence>
<protein>
    <recommendedName>
        <fullName evidence="11">50S ribosomal protein L11</fullName>
    </recommendedName>
</protein>
<dbReference type="CDD" id="cd00349">
    <property type="entry name" value="Ribosomal_L11"/>
    <property type="match status" value="1"/>
</dbReference>
<evidence type="ECO:0000256" key="6">
    <source>
        <dbReference type="RuleBase" id="RU003978"/>
    </source>
</evidence>
<evidence type="ECO:0000259" key="7">
    <source>
        <dbReference type="Pfam" id="PF00298"/>
    </source>
</evidence>
<organism evidence="9 10">
    <name type="scientific">Coccomyxa subellipsoidea</name>
    <dbReference type="NCBI Taxonomy" id="248742"/>
    <lineage>
        <taxon>Eukaryota</taxon>
        <taxon>Viridiplantae</taxon>
        <taxon>Chlorophyta</taxon>
        <taxon>core chlorophytes</taxon>
        <taxon>Trebouxiophyceae</taxon>
        <taxon>Trebouxiophyceae incertae sedis</taxon>
        <taxon>Coccomyxaceae</taxon>
        <taxon>Coccomyxa</taxon>
    </lineage>
</organism>
<sequence>MAAKVVGMIKLALQAGKANPAPPVGPALGSKGLNIMQFCKEYNAATQDKVGTVIPVEITCFEDRSFTFILKTPPASVLLQKAAGVAKGSGTPNTAKVGQVTRAQLREIASTKLPDLNATTVEAGMRIVEGTAKNMGITVVD</sequence>
<dbReference type="Gene3D" id="1.10.10.250">
    <property type="entry name" value="Ribosomal protein L11, C-terminal domain"/>
    <property type="match status" value="1"/>
</dbReference>
<keyword evidence="3" id="KW-0694">RNA-binding</keyword>
<evidence type="ECO:0008006" key="11">
    <source>
        <dbReference type="Google" id="ProtNLM"/>
    </source>
</evidence>
<proteinExistence type="inferred from homology"/>
<evidence type="ECO:0000259" key="8">
    <source>
        <dbReference type="Pfam" id="PF03946"/>
    </source>
</evidence>
<dbReference type="Gene3D" id="3.30.1550.10">
    <property type="entry name" value="Ribosomal protein L11/L12, N-terminal domain"/>
    <property type="match status" value="1"/>
</dbReference>
<dbReference type="InterPro" id="IPR036769">
    <property type="entry name" value="Ribosomal_uL11_C_sf"/>
</dbReference>
<reference evidence="9 10" key="1">
    <citation type="journal article" date="2024" name="Nat. Commun.">
        <title>Phylogenomics reveals the evolutionary origins of lichenization in chlorophyte algae.</title>
        <authorList>
            <person name="Puginier C."/>
            <person name="Libourel C."/>
            <person name="Otte J."/>
            <person name="Skaloud P."/>
            <person name="Haon M."/>
            <person name="Grisel S."/>
            <person name="Petersen M."/>
            <person name="Berrin J.G."/>
            <person name="Delaux P.M."/>
            <person name="Dal Grande F."/>
            <person name="Keller J."/>
        </authorList>
    </citation>
    <scope>NUCLEOTIDE SEQUENCE [LARGE SCALE GENOMIC DNA]</scope>
    <source>
        <strain evidence="9 10">SAG 216-7</strain>
    </source>
</reference>
<feature type="domain" description="Large ribosomal subunit protein uL11 C-terminal" evidence="7">
    <location>
        <begin position="71"/>
        <end position="139"/>
    </location>
</feature>
<keyword evidence="4 6" id="KW-0689">Ribosomal protein</keyword>
<keyword evidence="2" id="KW-0699">rRNA-binding</keyword>
<evidence type="ECO:0000256" key="3">
    <source>
        <dbReference type="ARBA" id="ARBA00022884"/>
    </source>
</evidence>
<evidence type="ECO:0000256" key="5">
    <source>
        <dbReference type="ARBA" id="ARBA00023274"/>
    </source>
</evidence>
<evidence type="ECO:0000256" key="1">
    <source>
        <dbReference type="ARBA" id="ARBA00010537"/>
    </source>
</evidence>
<dbReference type="InterPro" id="IPR020785">
    <property type="entry name" value="Ribosomal_uL11_CS"/>
</dbReference>
<evidence type="ECO:0000313" key="9">
    <source>
        <dbReference type="EMBL" id="KAK9902055.1"/>
    </source>
</evidence>
<evidence type="ECO:0000313" key="10">
    <source>
        <dbReference type="Proteomes" id="UP001491310"/>
    </source>
</evidence>
<dbReference type="NCBIfam" id="TIGR01632">
    <property type="entry name" value="L11_bact"/>
    <property type="match status" value="1"/>
</dbReference>
<dbReference type="Pfam" id="PF03946">
    <property type="entry name" value="Ribosomal_L11_N"/>
    <property type="match status" value="1"/>
</dbReference>
<keyword evidence="5 6" id="KW-0687">Ribonucleoprotein</keyword>
<dbReference type="SMART" id="SM00649">
    <property type="entry name" value="RL11"/>
    <property type="match status" value="1"/>
</dbReference>
<dbReference type="InterPro" id="IPR036796">
    <property type="entry name" value="Ribosomal_uL11_N_sf"/>
</dbReference>
<dbReference type="PANTHER" id="PTHR11661">
    <property type="entry name" value="60S RIBOSOMAL PROTEIN L12"/>
    <property type="match status" value="1"/>
</dbReference>
<dbReference type="SUPFAM" id="SSF46906">
    <property type="entry name" value="Ribosomal protein L11, C-terminal domain"/>
    <property type="match status" value="1"/>
</dbReference>
<dbReference type="InterPro" id="IPR000911">
    <property type="entry name" value="Ribosomal_uL11"/>
</dbReference>
<keyword evidence="10" id="KW-1185">Reference proteome</keyword>
<dbReference type="EMBL" id="JALJOT010000016">
    <property type="protein sequence ID" value="KAK9902055.1"/>
    <property type="molecule type" value="Genomic_DNA"/>
</dbReference>
<comment type="caution">
    <text evidence="9">The sequence shown here is derived from an EMBL/GenBank/DDBJ whole genome shotgun (WGS) entry which is preliminary data.</text>
</comment>
<dbReference type="Proteomes" id="UP001491310">
    <property type="component" value="Unassembled WGS sequence"/>
</dbReference>
<name>A0ABR2YC36_9CHLO</name>
<dbReference type="InterPro" id="IPR020783">
    <property type="entry name" value="Ribosomal_uL11_C"/>
</dbReference>
<dbReference type="PANTHER" id="PTHR11661:SF1">
    <property type="entry name" value="LARGE RIBOSOMAL SUBUNIT PROTEIN UL11M"/>
    <property type="match status" value="1"/>
</dbReference>
<dbReference type="HAMAP" id="MF_00736">
    <property type="entry name" value="Ribosomal_uL11"/>
    <property type="match status" value="1"/>
</dbReference>
<dbReference type="PROSITE" id="PS00359">
    <property type="entry name" value="RIBOSOMAL_L11"/>
    <property type="match status" value="1"/>
</dbReference>